<dbReference type="GO" id="GO:0005764">
    <property type="term" value="C:lysosome"/>
    <property type="evidence" value="ECO:0007669"/>
    <property type="project" value="TreeGrafter"/>
</dbReference>
<evidence type="ECO:0000256" key="2">
    <source>
        <dbReference type="ARBA" id="ARBA00012662"/>
    </source>
</evidence>
<evidence type="ECO:0000256" key="4">
    <source>
        <dbReference type="ARBA" id="ARBA00022801"/>
    </source>
</evidence>
<dbReference type="Proteomes" id="UP000295726">
    <property type="component" value="Unassembled WGS sequence"/>
</dbReference>
<dbReference type="EMBL" id="SLZZ01000002">
    <property type="protein sequence ID" value="TCS82399.1"/>
    <property type="molecule type" value="Genomic_DNA"/>
</dbReference>
<gene>
    <name evidence="7" type="ORF">EDD59_102270</name>
</gene>
<dbReference type="EC" id="3.2.1.51" evidence="2"/>
<proteinExistence type="inferred from homology"/>
<dbReference type="GO" id="GO:0004560">
    <property type="term" value="F:alpha-L-fucosidase activity"/>
    <property type="evidence" value="ECO:0007669"/>
    <property type="project" value="InterPro"/>
</dbReference>
<evidence type="ECO:0000256" key="5">
    <source>
        <dbReference type="ARBA" id="ARBA00023295"/>
    </source>
</evidence>
<reference evidence="7 8" key="1">
    <citation type="submission" date="2019-03" db="EMBL/GenBank/DDBJ databases">
        <title>Genomic Encyclopedia of Type Strains, Phase IV (KMG-IV): sequencing the most valuable type-strain genomes for metagenomic binning, comparative biology and taxonomic classification.</title>
        <authorList>
            <person name="Goeker M."/>
        </authorList>
    </citation>
    <scope>NUCLEOTIDE SEQUENCE [LARGE SCALE GENOMIC DNA]</scope>
    <source>
        <strain evidence="7 8">DSM 29489</strain>
    </source>
</reference>
<dbReference type="InterPro" id="IPR000933">
    <property type="entry name" value="Glyco_hydro_29"/>
</dbReference>
<dbReference type="SMART" id="SM00812">
    <property type="entry name" value="Alpha_L_fucos"/>
    <property type="match status" value="1"/>
</dbReference>
<organism evidence="7 8">
    <name type="scientific">Muricomes intestini</name>
    <dbReference type="NCBI Taxonomy" id="1796634"/>
    <lineage>
        <taxon>Bacteria</taxon>
        <taxon>Bacillati</taxon>
        <taxon>Bacillota</taxon>
        <taxon>Clostridia</taxon>
        <taxon>Lachnospirales</taxon>
        <taxon>Lachnospiraceae</taxon>
        <taxon>Muricomes</taxon>
    </lineage>
</organism>
<dbReference type="PANTHER" id="PTHR10030">
    <property type="entry name" value="ALPHA-L-FUCOSIDASE"/>
    <property type="match status" value="1"/>
</dbReference>
<dbReference type="InterPro" id="IPR017853">
    <property type="entry name" value="GH"/>
</dbReference>
<dbReference type="GO" id="GO:0006004">
    <property type="term" value="P:fucose metabolic process"/>
    <property type="evidence" value="ECO:0007669"/>
    <property type="project" value="TreeGrafter"/>
</dbReference>
<name>A0A4R3KH98_9FIRM</name>
<evidence type="ECO:0000259" key="6">
    <source>
        <dbReference type="Pfam" id="PF01120"/>
    </source>
</evidence>
<evidence type="ECO:0000256" key="1">
    <source>
        <dbReference type="ARBA" id="ARBA00007951"/>
    </source>
</evidence>
<evidence type="ECO:0000313" key="8">
    <source>
        <dbReference type="Proteomes" id="UP000295726"/>
    </source>
</evidence>
<dbReference type="PANTHER" id="PTHR10030:SF37">
    <property type="entry name" value="ALPHA-L-FUCOSIDASE-RELATED"/>
    <property type="match status" value="1"/>
</dbReference>
<dbReference type="RefSeq" id="WP_243117324.1">
    <property type="nucleotide sequence ID" value="NZ_DAISRC010000075.1"/>
</dbReference>
<comment type="similarity">
    <text evidence="1">Belongs to the glycosyl hydrolase 29 family.</text>
</comment>
<keyword evidence="5" id="KW-0326">Glycosidase</keyword>
<dbReference type="SUPFAM" id="SSF51445">
    <property type="entry name" value="(Trans)glycosidases"/>
    <property type="match status" value="1"/>
</dbReference>
<keyword evidence="4" id="KW-0378">Hydrolase</keyword>
<dbReference type="AlphaFoldDB" id="A0A4R3KH98"/>
<keyword evidence="8" id="KW-1185">Reference proteome</keyword>
<accession>A0A4R3KH98</accession>
<keyword evidence="3" id="KW-0732">Signal</keyword>
<feature type="domain" description="Glycoside hydrolase family 29 N-terminal" evidence="6">
    <location>
        <begin position="41"/>
        <end position="340"/>
    </location>
</feature>
<dbReference type="Gene3D" id="3.20.20.80">
    <property type="entry name" value="Glycosidases"/>
    <property type="match status" value="1"/>
</dbReference>
<dbReference type="GO" id="GO:0016139">
    <property type="term" value="P:glycoside catabolic process"/>
    <property type="evidence" value="ECO:0007669"/>
    <property type="project" value="TreeGrafter"/>
</dbReference>
<dbReference type="Gene3D" id="2.60.120.260">
    <property type="entry name" value="Galactose-binding domain-like"/>
    <property type="match status" value="1"/>
</dbReference>
<evidence type="ECO:0000313" key="7">
    <source>
        <dbReference type="EMBL" id="TCS82399.1"/>
    </source>
</evidence>
<protein>
    <recommendedName>
        <fullName evidence="2">alpha-L-fucosidase</fullName>
        <ecNumber evidence="2">3.2.1.51</ecNumber>
    </recommendedName>
</protein>
<comment type="caution">
    <text evidence="7">The sequence shown here is derived from an EMBL/GenBank/DDBJ whole genome shotgun (WGS) entry which is preliminary data.</text>
</comment>
<dbReference type="InterPro" id="IPR057739">
    <property type="entry name" value="Glyco_hydro_29_N"/>
</dbReference>
<evidence type="ECO:0000256" key="3">
    <source>
        <dbReference type="ARBA" id="ARBA00022729"/>
    </source>
</evidence>
<sequence length="469" mass="53910">MDINYAVSIKPSERQLAWQKMEFYGFIHFGMNTMTDREWGLGYEDLSLFNPQHLDCRQWVQAMKAAGMRGAILTCKHHDGFCLWPSKYSKHTVAQTPWQNGHGDVVKEMSEACCEEGLKFGIYLSPWDRTEASYGEGKAYDDFYVRQLEELLTGYGDIFEVWFDGANGEGADGKKQVYDWERYYDTIRKHQPEAVIAVCGPDVRWIGNEAGQTRAEEWSVVPSALRDVEKVAEKSQKVDDGKFSRKLTSGEENLGSREVLAEYEGELVWYPAEVNTSIRPGWFYHQNEDSKVRTGDELFELYCCSVGGNGTFLLNLPPTPEGMIAPEDIRELELLGNRLKNLRSNDEVIAAEVEFSSGRTDKAALDDEKDIYWQPTADDNRPQITLHWRKPVSCNIIILKEYIADSQRIEKCQIYYRTDGRRKMLVECGTIGYKRILRFDRVETGEITITFPEYRIYPTISGVQVINEE</sequence>
<dbReference type="Pfam" id="PF01120">
    <property type="entry name" value="Alpha_L_fucos"/>
    <property type="match status" value="1"/>
</dbReference>